<keyword evidence="1" id="KW-1133">Transmembrane helix</keyword>
<sequence length="400" mass="46778">MKRFLDKYFPAELRLLSFWFFLALLFFVVTPLLSFGIWYLTPSSPLGVLVVNKTVPNQEYQEHQSIHWLLNHFKFTKQNGSVYDQSKDYFGFFPGNTLEESKINDFSSLSSNEMDKLIKENHLIYFADTYGVYENDFKEAVLESPSKKVYGGMDQNDISFLKEAFHQEVDIIAEFNTIASPTRKDVRLEFENSADIKWTGWITRYFDELDTLLNNDLPNWLIKTYVSQHDGVWGLAGPGMVFVHENGTLEILQFEKDFKSNVPNIVSTAKSQKKYEIPEIVKYPYWIDVILVSSDFEVISYYDLLPTEAGIDKLREMGVPRYFPAAVVKENGKGKFYYFCGDFADNPVSGSSFRFFGISKLWRMFLQAEDYSQRNSFFWNYYYPLMKNILKDSNVRQDQN</sequence>
<keyword evidence="1" id="KW-0472">Membrane</keyword>
<name>A0A1W2H6T9_9BACT</name>
<evidence type="ECO:0000313" key="3">
    <source>
        <dbReference type="Proteomes" id="UP000192333"/>
    </source>
</evidence>
<evidence type="ECO:0000256" key="1">
    <source>
        <dbReference type="SAM" id="Phobius"/>
    </source>
</evidence>
<dbReference type="STRING" id="758820.SAMN00777080_2958"/>
<dbReference type="OrthoDB" id="916275at2"/>
<keyword evidence="1" id="KW-0812">Transmembrane</keyword>
<dbReference type="EMBL" id="LT838813">
    <property type="protein sequence ID" value="SMD44338.1"/>
    <property type="molecule type" value="Genomic_DNA"/>
</dbReference>
<dbReference type="Proteomes" id="UP000192333">
    <property type="component" value="Chromosome I"/>
</dbReference>
<reference evidence="3" key="1">
    <citation type="submission" date="2017-04" db="EMBL/GenBank/DDBJ databases">
        <authorList>
            <person name="Varghese N."/>
            <person name="Submissions S."/>
        </authorList>
    </citation>
    <scope>NUCLEOTIDE SEQUENCE [LARGE SCALE GENOMIC DNA]</scope>
    <source>
        <strain evidence="3">DSM 16537</strain>
    </source>
</reference>
<protein>
    <submittedName>
        <fullName evidence="2">Uncharacterized protein</fullName>
    </submittedName>
</protein>
<organism evidence="2 3">
    <name type="scientific">Aquiflexum balticum DSM 16537</name>
    <dbReference type="NCBI Taxonomy" id="758820"/>
    <lineage>
        <taxon>Bacteria</taxon>
        <taxon>Pseudomonadati</taxon>
        <taxon>Bacteroidota</taxon>
        <taxon>Cytophagia</taxon>
        <taxon>Cytophagales</taxon>
        <taxon>Cyclobacteriaceae</taxon>
        <taxon>Aquiflexum</taxon>
    </lineage>
</organism>
<proteinExistence type="predicted"/>
<evidence type="ECO:0000313" key="2">
    <source>
        <dbReference type="EMBL" id="SMD44338.1"/>
    </source>
</evidence>
<dbReference type="RefSeq" id="WP_084121127.1">
    <property type="nucleotide sequence ID" value="NZ_LT838813.1"/>
</dbReference>
<dbReference type="AlphaFoldDB" id="A0A1W2H6T9"/>
<feature type="transmembrane region" description="Helical" evidence="1">
    <location>
        <begin position="20"/>
        <end position="40"/>
    </location>
</feature>
<keyword evidence="3" id="KW-1185">Reference proteome</keyword>
<gene>
    <name evidence="2" type="ORF">SAMN00777080_2958</name>
</gene>
<accession>A0A1W2H6T9</accession>